<proteinExistence type="predicted"/>
<organism evidence="7 8">
    <name type="scientific">Paramecium sonneborni</name>
    <dbReference type="NCBI Taxonomy" id="65129"/>
    <lineage>
        <taxon>Eukaryota</taxon>
        <taxon>Sar</taxon>
        <taxon>Alveolata</taxon>
        <taxon>Ciliophora</taxon>
        <taxon>Intramacronucleata</taxon>
        <taxon>Oligohymenophorea</taxon>
        <taxon>Peniculida</taxon>
        <taxon>Parameciidae</taxon>
        <taxon>Paramecium</taxon>
    </lineage>
</organism>
<evidence type="ECO:0000256" key="5">
    <source>
        <dbReference type="SAM" id="Coils"/>
    </source>
</evidence>
<dbReference type="PROSITE" id="PS00518">
    <property type="entry name" value="ZF_RING_1"/>
    <property type="match status" value="1"/>
</dbReference>
<comment type="caution">
    <text evidence="7">The sequence shown here is derived from an EMBL/GenBank/DDBJ whole genome shotgun (WGS) entry which is preliminary data.</text>
</comment>
<dbReference type="InterPro" id="IPR027370">
    <property type="entry name" value="Znf-RING_euk"/>
</dbReference>
<dbReference type="SMART" id="SM00184">
    <property type="entry name" value="RING"/>
    <property type="match status" value="1"/>
</dbReference>
<keyword evidence="2 4" id="KW-0863">Zinc-finger</keyword>
<evidence type="ECO:0000256" key="2">
    <source>
        <dbReference type="ARBA" id="ARBA00022771"/>
    </source>
</evidence>
<evidence type="ECO:0000256" key="3">
    <source>
        <dbReference type="ARBA" id="ARBA00022833"/>
    </source>
</evidence>
<dbReference type="GO" id="GO:0008270">
    <property type="term" value="F:zinc ion binding"/>
    <property type="evidence" value="ECO:0007669"/>
    <property type="project" value="UniProtKB-KW"/>
</dbReference>
<protein>
    <recommendedName>
        <fullName evidence="6">RING-type domain-containing protein</fullName>
    </recommendedName>
</protein>
<evidence type="ECO:0000256" key="1">
    <source>
        <dbReference type="ARBA" id="ARBA00022723"/>
    </source>
</evidence>
<feature type="coiled-coil region" evidence="5">
    <location>
        <begin position="32"/>
        <end position="86"/>
    </location>
</feature>
<dbReference type="Proteomes" id="UP000692954">
    <property type="component" value="Unassembled WGS sequence"/>
</dbReference>
<name>A0A8S1MY49_9CILI</name>
<dbReference type="PANTHER" id="PTHR23041:SF78">
    <property type="entry name" value="E3 UBIQUITIN-PROTEIN LIGASE RNF4"/>
    <property type="match status" value="1"/>
</dbReference>
<keyword evidence="3" id="KW-0862">Zinc</keyword>
<dbReference type="PROSITE" id="PS50089">
    <property type="entry name" value="ZF_RING_2"/>
    <property type="match status" value="1"/>
</dbReference>
<dbReference type="OrthoDB" id="6105938at2759"/>
<sequence length="262" mass="30802">MKIQRKAIIISSEDSEEPQLKQKNKGKKRLIRNDFEKINEDLNKEKIQKRNRNAIFDDEVETNEKNENIKENFVEQKKKYKLIKKQDIIVQAAQQEASLCPVCYNDLEIIQAAILQCGHLFCQKCIQIQCEKYQNNCPLCRKQYQNYTICIRGEDGEYLRGKIIKLNKKLKKQEYLDEHDEMNLQAQNSILQSSFIQDSQYDGGDSFIVADDEFCEECHGNQDMESMLFCKKCGCVVRHSYCQTSNNANKILCYTCRTYLQR</sequence>
<evidence type="ECO:0000313" key="7">
    <source>
        <dbReference type="EMBL" id="CAD8085797.1"/>
    </source>
</evidence>
<dbReference type="AlphaFoldDB" id="A0A8S1MY49"/>
<keyword evidence="5" id="KW-0175">Coiled coil</keyword>
<evidence type="ECO:0000256" key="4">
    <source>
        <dbReference type="PROSITE-ProRule" id="PRU00175"/>
    </source>
</evidence>
<keyword evidence="8" id="KW-1185">Reference proteome</keyword>
<gene>
    <name evidence="7" type="ORF">PSON_ATCC_30995.1.T0490021</name>
</gene>
<feature type="domain" description="RING-type" evidence="6">
    <location>
        <begin position="100"/>
        <end position="141"/>
    </location>
</feature>
<dbReference type="InterPro" id="IPR047134">
    <property type="entry name" value="RNF4"/>
</dbReference>
<dbReference type="InterPro" id="IPR001841">
    <property type="entry name" value="Znf_RING"/>
</dbReference>
<evidence type="ECO:0000259" key="6">
    <source>
        <dbReference type="PROSITE" id="PS50089"/>
    </source>
</evidence>
<dbReference type="InterPro" id="IPR017907">
    <property type="entry name" value="Znf_RING_CS"/>
</dbReference>
<dbReference type="EMBL" id="CAJJDN010000049">
    <property type="protein sequence ID" value="CAD8085797.1"/>
    <property type="molecule type" value="Genomic_DNA"/>
</dbReference>
<dbReference type="Pfam" id="PF13445">
    <property type="entry name" value="zf-RING_UBOX"/>
    <property type="match status" value="1"/>
</dbReference>
<keyword evidence="1" id="KW-0479">Metal-binding</keyword>
<dbReference type="PANTHER" id="PTHR23041">
    <property type="entry name" value="RING FINGER DOMAIN-CONTAINING"/>
    <property type="match status" value="1"/>
</dbReference>
<evidence type="ECO:0000313" key="8">
    <source>
        <dbReference type="Proteomes" id="UP000692954"/>
    </source>
</evidence>
<accession>A0A8S1MY49</accession>
<reference evidence="7" key="1">
    <citation type="submission" date="2021-01" db="EMBL/GenBank/DDBJ databases">
        <authorList>
            <consortium name="Genoscope - CEA"/>
            <person name="William W."/>
        </authorList>
    </citation>
    <scope>NUCLEOTIDE SEQUENCE</scope>
</reference>